<dbReference type="EMBL" id="BAAAGA010000009">
    <property type="protein sequence ID" value="GAA0630029.1"/>
    <property type="molecule type" value="Genomic_DNA"/>
</dbReference>
<dbReference type="Pfam" id="PF01814">
    <property type="entry name" value="Hemerythrin"/>
    <property type="match status" value="1"/>
</dbReference>
<keyword evidence="3" id="KW-1185">Reference proteome</keyword>
<protein>
    <recommendedName>
        <fullName evidence="1">Hemerythrin-like domain-containing protein</fullName>
    </recommendedName>
</protein>
<gene>
    <name evidence="2" type="ORF">GCM10009422_29430</name>
</gene>
<reference evidence="3" key="1">
    <citation type="journal article" date="2019" name="Int. J. Syst. Evol. Microbiol.">
        <title>The Global Catalogue of Microorganisms (GCM) 10K type strain sequencing project: providing services to taxonomists for standard genome sequencing and annotation.</title>
        <authorList>
            <consortium name="The Broad Institute Genomics Platform"/>
            <consortium name="The Broad Institute Genome Sequencing Center for Infectious Disease"/>
            <person name="Wu L."/>
            <person name="Ma J."/>
        </authorList>
    </citation>
    <scope>NUCLEOTIDE SEQUENCE [LARGE SCALE GENOMIC DNA]</scope>
    <source>
        <strain evidence="3">JCM 12928</strain>
    </source>
</reference>
<dbReference type="Gene3D" id="1.20.120.520">
    <property type="entry name" value="nmb1532 protein domain like"/>
    <property type="match status" value="1"/>
</dbReference>
<sequence>MAQAYDDMDAIALLKADHRLIEDLFEQFEKASGKAEQKRLAEKLVLELKVHTVLEEEILYPACRGEIDDHKLDEGYVEHDATKVLMNDIEAGGPDEHFYATKVHVLSEMMEHHFEEEEAAKKGIFSLARHAGLDMKDLADQMRLRRETAMAEFKAHPGRPSETRTFVGDNVDSALVDEPFEEPPVRGGVEAR</sequence>
<evidence type="ECO:0000313" key="3">
    <source>
        <dbReference type="Proteomes" id="UP001501352"/>
    </source>
</evidence>
<dbReference type="PANTHER" id="PTHR35585">
    <property type="entry name" value="HHE DOMAIN PROTEIN (AFU_ORTHOLOGUE AFUA_4G00730)"/>
    <property type="match status" value="1"/>
</dbReference>
<accession>A0ABP3S9Y1</accession>
<evidence type="ECO:0000313" key="2">
    <source>
        <dbReference type="EMBL" id="GAA0630029.1"/>
    </source>
</evidence>
<dbReference type="PANTHER" id="PTHR35585:SF1">
    <property type="entry name" value="HHE DOMAIN PROTEIN (AFU_ORTHOLOGUE AFUA_4G00730)"/>
    <property type="match status" value="1"/>
</dbReference>
<dbReference type="RefSeq" id="WP_343794763.1">
    <property type="nucleotide sequence ID" value="NZ_BAAAGA010000009.1"/>
</dbReference>
<evidence type="ECO:0000259" key="1">
    <source>
        <dbReference type="Pfam" id="PF01814"/>
    </source>
</evidence>
<comment type="caution">
    <text evidence="2">The sequence shown here is derived from an EMBL/GenBank/DDBJ whole genome shotgun (WGS) entry which is preliminary data.</text>
</comment>
<feature type="domain" description="Hemerythrin-like" evidence="1">
    <location>
        <begin position="10"/>
        <end position="118"/>
    </location>
</feature>
<name>A0ABP3S9Y1_9CAUL</name>
<proteinExistence type="predicted"/>
<organism evidence="2 3">
    <name type="scientific">Brevundimonas kwangchunensis</name>
    <dbReference type="NCBI Taxonomy" id="322163"/>
    <lineage>
        <taxon>Bacteria</taxon>
        <taxon>Pseudomonadati</taxon>
        <taxon>Pseudomonadota</taxon>
        <taxon>Alphaproteobacteria</taxon>
        <taxon>Caulobacterales</taxon>
        <taxon>Caulobacteraceae</taxon>
        <taxon>Brevundimonas</taxon>
    </lineage>
</organism>
<dbReference type="InterPro" id="IPR012312">
    <property type="entry name" value="Hemerythrin-like"/>
</dbReference>
<dbReference type="Proteomes" id="UP001501352">
    <property type="component" value="Unassembled WGS sequence"/>
</dbReference>